<feature type="domain" description="CUB" evidence="4">
    <location>
        <begin position="142"/>
        <end position="211"/>
    </location>
</feature>
<feature type="region of interest" description="Disordered" evidence="3">
    <location>
        <begin position="220"/>
        <end position="240"/>
    </location>
</feature>
<organism evidence="5 6">
    <name type="scientific">Trichonephila inaurata madagascariensis</name>
    <dbReference type="NCBI Taxonomy" id="2747483"/>
    <lineage>
        <taxon>Eukaryota</taxon>
        <taxon>Metazoa</taxon>
        <taxon>Ecdysozoa</taxon>
        <taxon>Arthropoda</taxon>
        <taxon>Chelicerata</taxon>
        <taxon>Arachnida</taxon>
        <taxon>Araneae</taxon>
        <taxon>Araneomorphae</taxon>
        <taxon>Entelegynae</taxon>
        <taxon>Araneoidea</taxon>
        <taxon>Nephilidae</taxon>
        <taxon>Trichonephila</taxon>
        <taxon>Trichonephila inaurata</taxon>
    </lineage>
</organism>
<evidence type="ECO:0000313" key="6">
    <source>
        <dbReference type="Proteomes" id="UP000886998"/>
    </source>
</evidence>
<dbReference type="SMART" id="SM00042">
    <property type="entry name" value="CUB"/>
    <property type="match status" value="2"/>
</dbReference>
<comment type="caution">
    <text evidence="2">Lacks conserved residue(s) required for the propagation of feature annotation.</text>
</comment>
<dbReference type="PANTHER" id="PTHR24255:SF31">
    <property type="entry name" value="CUBILIN-LIKE PROTEIN"/>
    <property type="match status" value="1"/>
</dbReference>
<evidence type="ECO:0000313" key="5">
    <source>
        <dbReference type="EMBL" id="GFY79310.1"/>
    </source>
</evidence>
<dbReference type="GO" id="GO:0004252">
    <property type="term" value="F:serine-type endopeptidase activity"/>
    <property type="evidence" value="ECO:0007669"/>
    <property type="project" value="TreeGrafter"/>
</dbReference>
<evidence type="ECO:0000256" key="1">
    <source>
        <dbReference type="ARBA" id="ARBA00023157"/>
    </source>
</evidence>
<accession>A0A8X7CTY9</accession>
<comment type="caution">
    <text evidence="5">The sequence shown here is derived from an EMBL/GenBank/DDBJ whole genome shotgun (WGS) entry which is preliminary data.</text>
</comment>
<gene>
    <name evidence="5" type="primary">CUBN_10</name>
    <name evidence="5" type="ORF">TNIN_462161</name>
</gene>
<sequence length="293" mass="33787">MARIVEKELYPKLYPLNADSECGGNHTELEFSLRSPGFPVQYPSKTKCDWKVVRRSGDVCGLELTFQTFDLEPSDNCTYDYLQVDQNRLCGKINDGSVRVFMFAENETALRFVSDNQNSRSGFDIRVRQITTCNPDAPGFSCSRTYDQKEFFLRSPDYPGNYSHDANCTYRIIRHSKRVCAIKVTFATFHLEESVNCKNDFFSVDDRKFCGSLEDATTLVPRNPNYPKKRKEKGEKHPLQRNKCRRKLSVLLRRASSASKRRADNEKASRIWNELGKKQLSIQKREEATKQSG</sequence>
<feature type="domain" description="CUB" evidence="4">
    <location>
        <begin position="22"/>
        <end position="130"/>
    </location>
</feature>
<reference evidence="5" key="1">
    <citation type="submission" date="2020-08" db="EMBL/GenBank/DDBJ databases">
        <title>Multicomponent nature underlies the extraordinary mechanical properties of spider dragline silk.</title>
        <authorList>
            <person name="Kono N."/>
            <person name="Nakamura H."/>
            <person name="Mori M."/>
            <person name="Yoshida Y."/>
            <person name="Ohtoshi R."/>
            <person name="Malay A.D."/>
            <person name="Moran D.A.P."/>
            <person name="Tomita M."/>
            <person name="Numata K."/>
            <person name="Arakawa K."/>
        </authorList>
    </citation>
    <scope>NUCLEOTIDE SEQUENCE</scope>
</reference>
<protein>
    <submittedName>
        <fullName evidence="5">Cubilin</fullName>
    </submittedName>
</protein>
<dbReference type="Pfam" id="PF00431">
    <property type="entry name" value="CUB"/>
    <property type="match status" value="2"/>
</dbReference>
<dbReference type="PROSITE" id="PS01180">
    <property type="entry name" value="CUB"/>
    <property type="match status" value="2"/>
</dbReference>
<dbReference type="GO" id="GO:0005615">
    <property type="term" value="C:extracellular space"/>
    <property type="evidence" value="ECO:0007669"/>
    <property type="project" value="TreeGrafter"/>
</dbReference>
<evidence type="ECO:0000256" key="2">
    <source>
        <dbReference type="PROSITE-ProRule" id="PRU00059"/>
    </source>
</evidence>
<evidence type="ECO:0000259" key="4">
    <source>
        <dbReference type="PROSITE" id="PS01180"/>
    </source>
</evidence>
<name>A0A8X7CTY9_9ARAC</name>
<dbReference type="SUPFAM" id="SSF49854">
    <property type="entry name" value="Spermadhesin, CUB domain"/>
    <property type="match status" value="2"/>
</dbReference>
<dbReference type="Gene3D" id="2.60.120.290">
    <property type="entry name" value="Spermadhesin, CUB domain"/>
    <property type="match status" value="2"/>
</dbReference>
<keyword evidence="1" id="KW-1015">Disulfide bond</keyword>
<dbReference type="EMBL" id="BMAV01023510">
    <property type="protein sequence ID" value="GFY79310.1"/>
    <property type="molecule type" value="Genomic_DNA"/>
</dbReference>
<dbReference type="InterPro" id="IPR035914">
    <property type="entry name" value="Sperma_CUB_dom_sf"/>
</dbReference>
<dbReference type="AlphaFoldDB" id="A0A8X7CTY9"/>
<dbReference type="Proteomes" id="UP000886998">
    <property type="component" value="Unassembled WGS sequence"/>
</dbReference>
<proteinExistence type="predicted"/>
<dbReference type="OrthoDB" id="6422115at2759"/>
<dbReference type="PANTHER" id="PTHR24255">
    <property type="entry name" value="COMPLEMENT COMPONENT 1, S SUBCOMPONENT-RELATED"/>
    <property type="match status" value="1"/>
</dbReference>
<keyword evidence="6" id="KW-1185">Reference proteome</keyword>
<dbReference type="CDD" id="cd00041">
    <property type="entry name" value="CUB"/>
    <property type="match status" value="2"/>
</dbReference>
<evidence type="ECO:0000256" key="3">
    <source>
        <dbReference type="SAM" id="MobiDB-lite"/>
    </source>
</evidence>
<dbReference type="InterPro" id="IPR000859">
    <property type="entry name" value="CUB_dom"/>
</dbReference>